<proteinExistence type="predicted"/>
<gene>
    <name evidence="3" type="ORF">IAB05_01775</name>
</gene>
<keyword evidence="2" id="KW-0812">Transmembrane</keyword>
<dbReference type="Proteomes" id="UP000824094">
    <property type="component" value="Unassembled WGS sequence"/>
</dbReference>
<evidence type="ECO:0000256" key="2">
    <source>
        <dbReference type="SAM" id="Phobius"/>
    </source>
</evidence>
<name>A0A9D1MH03_9FIRM</name>
<feature type="non-terminal residue" evidence="3">
    <location>
        <position position="1"/>
    </location>
</feature>
<dbReference type="EMBL" id="DVNF01000056">
    <property type="protein sequence ID" value="HIU60101.1"/>
    <property type="molecule type" value="Genomic_DNA"/>
</dbReference>
<keyword evidence="2" id="KW-0472">Membrane</keyword>
<feature type="transmembrane region" description="Helical" evidence="2">
    <location>
        <begin position="459"/>
        <end position="480"/>
    </location>
</feature>
<comment type="caution">
    <text evidence="3">The sequence shown here is derived from an EMBL/GenBank/DDBJ whole genome shotgun (WGS) entry which is preliminary data.</text>
</comment>
<protein>
    <submittedName>
        <fullName evidence="3">Uncharacterized protein</fullName>
    </submittedName>
</protein>
<organism evidence="3 4">
    <name type="scientific">Candidatus Stercoripulliclostridium merdigallinarum</name>
    <dbReference type="NCBI Taxonomy" id="2840951"/>
    <lineage>
        <taxon>Bacteria</taxon>
        <taxon>Bacillati</taxon>
        <taxon>Bacillota</taxon>
        <taxon>Clostridia</taxon>
        <taxon>Eubacteriales</taxon>
        <taxon>Candidatus Stercoripulliclostridium</taxon>
    </lineage>
</organism>
<feature type="region of interest" description="Disordered" evidence="1">
    <location>
        <begin position="502"/>
        <end position="536"/>
    </location>
</feature>
<reference evidence="3" key="2">
    <citation type="journal article" date="2021" name="PeerJ">
        <title>Extensive microbial diversity within the chicken gut microbiome revealed by metagenomics and culture.</title>
        <authorList>
            <person name="Gilroy R."/>
            <person name="Ravi A."/>
            <person name="Getino M."/>
            <person name="Pursley I."/>
            <person name="Horton D.L."/>
            <person name="Alikhan N.F."/>
            <person name="Baker D."/>
            <person name="Gharbi K."/>
            <person name="Hall N."/>
            <person name="Watson M."/>
            <person name="Adriaenssens E.M."/>
            <person name="Foster-Nyarko E."/>
            <person name="Jarju S."/>
            <person name="Secka A."/>
            <person name="Antonio M."/>
            <person name="Oren A."/>
            <person name="Chaudhuri R.R."/>
            <person name="La Ragione R."/>
            <person name="Hildebrand F."/>
            <person name="Pallen M.J."/>
        </authorList>
    </citation>
    <scope>NUCLEOTIDE SEQUENCE</scope>
    <source>
        <strain evidence="3">18911</strain>
    </source>
</reference>
<reference evidence="3" key="1">
    <citation type="submission" date="2020-10" db="EMBL/GenBank/DDBJ databases">
        <authorList>
            <person name="Gilroy R."/>
        </authorList>
    </citation>
    <scope>NUCLEOTIDE SEQUENCE</scope>
    <source>
        <strain evidence="3">18911</strain>
    </source>
</reference>
<keyword evidence="2" id="KW-1133">Transmembrane helix</keyword>
<dbReference type="AlphaFoldDB" id="A0A9D1MH03"/>
<evidence type="ECO:0000256" key="1">
    <source>
        <dbReference type="SAM" id="MobiDB-lite"/>
    </source>
</evidence>
<sequence>VSGNGYGITVEHTFTVNIDNVAPVIHAGNIRNSETGEPLEYYIDQEITYVEANLKSATYNNFLLSNGQIIATNTVDNSNGGRVEIRVEDMAGNVTTLTFIMTIFPLTVNNITTSTQDRELLNRLENDYNAAAQAGGLTESRMQYFETLIQRLKDRLIMLETQIGAYRNYLSQVNSKQSFTLESDYNTMFTYINYFETKDEQIRYPDWMQQAILEGEYRTYYLKLETEFEKLQILMEEVLTIEDEVVLLPATNVVAREDYQNIIRVYNEYDSLARDQKAVFTPNLLNKLTELRRICEVLLMQDESTGISIDGDHLVGELGGSSLTVTSYAAESQYFIEAQSTLFNQMAPTESRKILSINRLSLEGAGAEFDTGIITVTLPIPEDYRQYVYFAVYELSPDGTITKIETSRISPDAETVYFTTDHLSTYILATTANVVVAEEPEKIYGSIAGIEVDATMLTYITYSVVAMFVIFVIIILLIAWRRRKFLQGYNRDHKKALIRRGIHSIPKGNPPPPSNPANPIERVGHDPQVFYRGKKR</sequence>
<evidence type="ECO:0000313" key="3">
    <source>
        <dbReference type="EMBL" id="HIU60101.1"/>
    </source>
</evidence>
<accession>A0A9D1MH03</accession>
<evidence type="ECO:0000313" key="4">
    <source>
        <dbReference type="Proteomes" id="UP000824094"/>
    </source>
</evidence>